<keyword evidence="3" id="KW-1185">Reference proteome</keyword>
<dbReference type="Proteomes" id="UP000552644">
    <property type="component" value="Unassembled WGS sequence"/>
</dbReference>
<feature type="transmembrane region" description="Helical" evidence="1">
    <location>
        <begin position="20"/>
        <end position="44"/>
    </location>
</feature>
<dbReference type="RefSeq" id="WP_184719124.1">
    <property type="nucleotide sequence ID" value="NZ_JACHJP010000006.1"/>
</dbReference>
<feature type="transmembrane region" description="Helical" evidence="1">
    <location>
        <begin position="173"/>
        <end position="191"/>
    </location>
</feature>
<evidence type="ECO:0000313" key="3">
    <source>
        <dbReference type="Proteomes" id="UP000552644"/>
    </source>
</evidence>
<proteinExistence type="predicted"/>
<protein>
    <submittedName>
        <fullName evidence="2">ABC-type transport system involved in multi-copper enzyme maturation permease subunit</fullName>
    </submittedName>
</protein>
<name>A0A7W7QR93_9ACTN</name>
<feature type="transmembrane region" description="Helical" evidence="1">
    <location>
        <begin position="225"/>
        <end position="244"/>
    </location>
</feature>
<feature type="transmembrane region" description="Helical" evidence="1">
    <location>
        <begin position="98"/>
        <end position="122"/>
    </location>
</feature>
<feature type="transmembrane region" description="Helical" evidence="1">
    <location>
        <begin position="56"/>
        <end position="77"/>
    </location>
</feature>
<evidence type="ECO:0000313" key="2">
    <source>
        <dbReference type="EMBL" id="MBB4918158.1"/>
    </source>
</evidence>
<organism evidence="2 3">
    <name type="scientific">Streptosporangium saharense</name>
    <dbReference type="NCBI Taxonomy" id="1706840"/>
    <lineage>
        <taxon>Bacteria</taxon>
        <taxon>Bacillati</taxon>
        <taxon>Actinomycetota</taxon>
        <taxon>Actinomycetes</taxon>
        <taxon>Streptosporangiales</taxon>
        <taxon>Streptosporangiaceae</taxon>
        <taxon>Streptosporangium</taxon>
    </lineage>
</organism>
<sequence>MIDVMRSEWTKMRSVRSTVWTLGSVPVLMVALAVVGALATVGAGDAGRLADPVSTSLRGIVLASLVTATLGVIAISGEYRTGAIRTSLVAVPGRLRFLAAKAVVLTAVTLVVGVASAFAAFLAGRIAFAGRAGEVSLADPGVSRAVFGAGLYLAASGLFGLALGVLVRHTPGAIVTVCALLMVLPTLVALVPGELGRRLLEFTASNAGSQVAVVHPTGMGPWTGFAVYLAWVALPLAAGAVLLGRRDA</sequence>
<gene>
    <name evidence="2" type="ORF">FHS44_005285</name>
</gene>
<dbReference type="AlphaFoldDB" id="A0A7W7QR93"/>
<dbReference type="PANTHER" id="PTHR37305:SF1">
    <property type="entry name" value="MEMBRANE PROTEIN"/>
    <property type="match status" value="1"/>
</dbReference>
<dbReference type="PANTHER" id="PTHR37305">
    <property type="entry name" value="INTEGRAL MEMBRANE PROTEIN-RELATED"/>
    <property type="match status" value="1"/>
</dbReference>
<dbReference type="EMBL" id="JACHJP010000006">
    <property type="protein sequence ID" value="MBB4918158.1"/>
    <property type="molecule type" value="Genomic_DNA"/>
</dbReference>
<feature type="transmembrane region" description="Helical" evidence="1">
    <location>
        <begin position="142"/>
        <end position="166"/>
    </location>
</feature>
<keyword evidence="1" id="KW-0472">Membrane</keyword>
<keyword evidence="1" id="KW-1133">Transmembrane helix</keyword>
<accession>A0A7W7QR93</accession>
<evidence type="ECO:0000256" key="1">
    <source>
        <dbReference type="SAM" id="Phobius"/>
    </source>
</evidence>
<reference evidence="2 3" key="1">
    <citation type="submission" date="2020-08" db="EMBL/GenBank/DDBJ databases">
        <title>Genomic Encyclopedia of Type Strains, Phase III (KMG-III): the genomes of soil and plant-associated and newly described type strains.</title>
        <authorList>
            <person name="Whitman W."/>
        </authorList>
    </citation>
    <scope>NUCLEOTIDE SEQUENCE [LARGE SCALE GENOMIC DNA]</scope>
    <source>
        <strain evidence="2 3">CECT 8840</strain>
    </source>
</reference>
<keyword evidence="1" id="KW-0812">Transmembrane</keyword>
<comment type="caution">
    <text evidence="2">The sequence shown here is derived from an EMBL/GenBank/DDBJ whole genome shotgun (WGS) entry which is preliminary data.</text>
</comment>